<name>A0ACC6UBN6_9BURK</name>
<protein>
    <submittedName>
        <fullName evidence="1">Uncharacterized protein</fullName>
    </submittedName>
</protein>
<gene>
    <name evidence="1" type="ORF">AB4Y32_34895</name>
</gene>
<accession>A0ACC6UBN6</accession>
<dbReference type="Proteomes" id="UP001558850">
    <property type="component" value="Unassembled WGS sequence"/>
</dbReference>
<evidence type="ECO:0000313" key="1">
    <source>
        <dbReference type="EMBL" id="MEX3936890.1"/>
    </source>
</evidence>
<evidence type="ECO:0000313" key="2">
    <source>
        <dbReference type="Proteomes" id="UP001558850"/>
    </source>
</evidence>
<proteinExistence type="predicted"/>
<dbReference type="EMBL" id="JBFRCH010000039">
    <property type="protein sequence ID" value="MEX3936890.1"/>
    <property type="molecule type" value="Genomic_DNA"/>
</dbReference>
<sequence length="160" mass="18485">MTNKNEPIVELPPHLRNRIPSQELLREALSRELADPDTSAQLFRAAYVPESVLPVRVQRVYRFGPPPELFRPDGTPPFWWLYAAHAAETAIWEAQFCKNDVTRTGTFYFDTFAVQHGVIAELKFPRPPRLWNLNGSASSRLGIYDDLSSPDYEWSQWFGY</sequence>
<reference evidence="1" key="1">
    <citation type="submission" date="2024-07" db="EMBL/GenBank/DDBJ databases">
        <title>A survey of Mimosa microsymbionts across Brazilian biomes reveals a high diversity of Paraburkholderia nodulating endemic species, but also that Cupriavidus is common as a symbiont of widespread species.</title>
        <authorList>
            <person name="Rouws L."/>
            <person name="Barauna A."/>
            <person name="Beukes C."/>
            <person name="Rouws J.R.C."/>
            <person name="De Faria S.M."/>
            <person name="Gross E."/>
            <person name="Bueno Dos Reis Junior F."/>
            <person name="Simon M.F."/>
            <person name="Maluk M."/>
            <person name="Odee D.W."/>
            <person name="Kenicer G."/>
            <person name="Young J.P.W."/>
            <person name="Reis V.M."/>
            <person name="Zilli J."/>
            <person name="James E.K."/>
        </authorList>
    </citation>
    <scope>NUCLEOTIDE SEQUENCE</scope>
    <source>
        <strain evidence="1">EG181B</strain>
    </source>
</reference>
<comment type="caution">
    <text evidence="1">The sequence shown here is derived from an EMBL/GenBank/DDBJ whole genome shotgun (WGS) entry which is preliminary data.</text>
</comment>
<keyword evidence="2" id="KW-1185">Reference proteome</keyword>
<organism evidence="1 2">
    <name type="scientific">Paraburkholderia phymatum</name>
    <dbReference type="NCBI Taxonomy" id="148447"/>
    <lineage>
        <taxon>Bacteria</taxon>
        <taxon>Pseudomonadati</taxon>
        <taxon>Pseudomonadota</taxon>
        <taxon>Betaproteobacteria</taxon>
        <taxon>Burkholderiales</taxon>
        <taxon>Burkholderiaceae</taxon>
        <taxon>Paraburkholderia</taxon>
    </lineage>
</organism>